<dbReference type="Pfam" id="PF01494">
    <property type="entry name" value="FAD_binding_3"/>
    <property type="match status" value="1"/>
</dbReference>
<dbReference type="Proteomes" id="UP001205612">
    <property type="component" value="Unassembled WGS sequence"/>
</dbReference>
<keyword evidence="3" id="KW-1185">Reference proteome</keyword>
<reference evidence="2 3" key="1">
    <citation type="submission" date="2022-08" db="EMBL/GenBank/DDBJ databases">
        <authorList>
            <person name="Somphong A."/>
            <person name="Phongsopitanun W."/>
        </authorList>
    </citation>
    <scope>NUCLEOTIDE SEQUENCE [LARGE SCALE GENOMIC DNA]</scope>
    <source>
        <strain evidence="2 3">LP11</strain>
    </source>
</reference>
<comment type="caution">
    <text evidence="2">The sequence shown here is derived from an EMBL/GenBank/DDBJ whole genome shotgun (WGS) entry which is preliminary data.</text>
</comment>
<dbReference type="RefSeq" id="WP_258775939.1">
    <property type="nucleotide sequence ID" value="NZ_JANUGP010000001.1"/>
</dbReference>
<name>A0ABT2AU21_9ACTN</name>
<proteinExistence type="predicted"/>
<dbReference type="PRINTS" id="PR00420">
    <property type="entry name" value="RNGMNOXGNASE"/>
</dbReference>
<dbReference type="InterPro" id="IPR002938">
    <property type="entry name" value="FAD-bd"/>
</dbReference>
<dbReference type="SUPFAM" id="SSF51905">
    <property type="entry name" value="FAD/NAD(P)-binding domain"/>
    <property type="match status" value="1"/>
</dbReference>
<gene>
    <name evidence="2" type="ORF">NX794_00580</name>
</gene>
<accession>A0ABT2AU21</accession>
<dbReference type="EMBL" id="JANUGP010000001">
    <property type="protein sequence ID" value="MCS0599744.1"/>
    <property type="molecule type" value="Genomic_DNA"/>
</dbReference>
<protein>
    <submittedName>
        <fullName evidence="2">FAD-dependent monooxygenase</fullName>
    </submittedName>
</protein>
<evidence type="ECO:0000313" key="2">
    <source>
        <dbReference type="EMBL" id="MCS0599744.1"/>
    </source>
</evidence>
<dbReference type="InterPro" id="IPR036188">
    <property type="entry name" value="FAD/NAD-bd_sf"/>
</dbReference>
<evidence type="ECO:0000259" key="1">
    <source>
        <dbReference type="Pfam" id="PF01494"/>
    </source>
</evidence>
<dbReference type="PANTHER" id="PTHR46865">
    <property type="entry name" value="OXIDOREDUCTASE-RELATED"/>
    <property type="match status" value="1"/>
</dbReference>
<dbReference type="Gene3D" id="3.50.50.60">
    <property type="entry name" value="FAD/NAD(P)-binding domain"/>
    <property type="match status" value="1"/>
</dbReference>
<organism evidence="2 3">
    <name type="scientific">Streptomyces pyxinicus</name>
    <dbReference type="NCBI Taxonomy" id="2970331"/>
    <lineage>
        <taxon>Bacteria</taxon>
        <taxon>Bacillati</taxon>
        <taxon>Actinomycetota</taxon>
        <taxon>Actinomycetes</taxon>
        <taxon>Kitasatosporales</taxon>
        <taxon>Streptomycetaceae</taxon>
        <taxon>Streptomyces</taxon>
    </lineage>
</organism>
<keyword evidence="2" id="KW-0503">Monooxygenase</keyword>
<dbReference type="InterPro" id="IPR051704">
    <property type="entry name" value="FAD_aromatic-hydroxylase"/>
</dbReference>
<sequence length="348" mass="37902">MKILISGASVAGPALARFLHRDGHRVTVVERAPSLRRSGWAIDFRGTVFEVLEELGILAEVRAHATGITGTDLLDADGDRVGEWPPEVFSGELEVPKRELTRILHEHTADAVRYVFGDSINRIEQDEDGVRVGFERAEPDTYDLVVGADGIYSVVRRLVFGPHADAVRHLGLSGAGFSTANHLHLDHRGALWQIPGGRASYLYSAADPDRMSASLFFATDSPALDLLSRAEQEQAIRERMADVGRLMPRLLEDMAAADDFYFFSAAQVRVDRWSAGRVVLLGDAGYCASPTSGLGTSQALIGASTLARHLAASGTDHTKAFEGYEREMRPYVTENQELGVEGAQRMAA</sequence>
<dbReference type="PANTHER" id="PTHR46865:SF2">
    <property type="entry name" value="MONOOXYGENASE"/>
    <property type="match status" value="1"/>
</dbReference>
<evidence type="ECO:0000313" key="3">
    <source>
        <dbReference type="Proteomes" id="UP001205612"/>
    </source>
</evidence>
<keyword evidence="2" id="KW-0560">Oxidoreductase</keyword>
<dbReference type="Gene3D" id="3.30.9.10">
    <property type="entry name" value="D-Amino Acid Oxidase, subunit A, domain 2"/>
    <property type="match status" value="1"/>
</dbReference>
<dbReference type="GO" id="GO:0004497">
    <property type="term" value="F:monooxygenase activity"/>
    <property type="evidence" value="ECO:0007669"/>
    <property type="project" value="UniProtKB-KW"/>
</dbReference>
<feature type="domain" description="FAD-binding" evidence="1">
    <location>
        <begin position="2"/>
        <end position="333"/>
    </location>
</feature>